<name>A0A2M8WUC5_9MICO</name>
<dbReference type="OrthoDB" id="9803495at2"/>
<feature type="transmembrane region" description="Helical" evidence="10">
    <location>
        <begin position="155"/>
        <end position="178"/>
    </location>
</feature>
<dbReference type="PANTHER" id="PTHR34295:SF4">
    <property type="entry name" value="BIOTIN TRANSPORTER BIOY-RELATED"/>
    <property type="match status" value="1"/>
</dbReference>
<comment type="subcellular location">
    <subcellularLocation>
        <location evidence="1 8">Cell membrane</location>
        <topology evidence="1 8">Multi-pass membrane protein</topology>
    </subcellularLocation>
</comment>
<keyword evidence="12" id="KW-1185">Reference proteome</keyword>
<dbReference type="RefSeq" id="WP_100348533.1">
    <property type="nucleotide sequence ID" value="NZ_PGTZ01000006.1"/>
</dbReference>
<evidence type="ECO:0000256" key="9">
    <source>
        <dbReference type="SAM" id="MobiDB-lite"/>
    </source>
</evidence>
<dbReference type="InterPro" id="IPR003784">
    <property type="entry name" value="BioY"/>
</dbReference>
<evidence type="ECO:0000256" key="3">
    <source>
        <dbReference type="ARBA" id="ARBA00022448"/>
    </source>
</evidence>
<evidence type="ECO:0000313" key="11">
    <source>
        <dbReference type="EMBL" id="PJI94508.1"/>
    </source>
</evidence>
<evidence type="ECO:0000256" key="8">
    <source>
        <dbReference type="PIRNR" id="PIRNR016661"/>
    </source>
</evidence>
<dbReference type="GO" id="GO:0015225">
    <property type="term" value="F:biotin transmembrane transporter activity"/>
    <property type="evidence" value="ECO:0007669"/>
    <property type="project" value="UniProtKB-UniRule"/>
</dbReference>
<keyword evidence="7 8" id="KW-0472">Membrane</keyword>
<dbReference type="EMBL" id="PGTZ01000006">
    <property type="protein sequence ID" value="PJI94508.1"/>
    <property type="molecule type" value="Genomic_DNA"/>
</dbReference>
<reference evidence="11 12" key="1">
    <citation type="submission" date="2017-11" db="EMBL/GenBank/DDBJ databases">
        <title>Genomic Encyclopedia of Archaeal and Bacterial Type Strains, Phase II (KMG-II): From Individual Species to Whole Genera.</title>
        <authorList>
            <person name="Goeker M."/>
        </authorList>
    </citation>
    <scope>NUCLEOTIDE SEQUENCE [LARGE SCALE GENOMIC DNA]</scope>
    <source>
        <strain evidence="11 12">DSM 22413</strain>
    </source>
</reference>
<dbReference type="PIRSF" id="PIRSF016661">
    <property type="entry name" value="BioY"/>
    <property type="match status" value="1"/>
</dbReference>
<organism evidence="11 12">
    <name type="scientific">Luteimicrobium subarcticum</name>
    <dbReference type="NCBI Taxonomy" id="620910"/>
    <lineage>
        <taxon>Bacteria</taxon>
        <taxon>Bacillati</taxon>
        <taxon>Actinomycetota</taxon>
        <taxon>Actinomycetes</taxon>
        <taxon>Micrococcales</taxon>
        <taxon>Luteimicrobium</taxon>
    </lineage>
</organism>
<dbReference type="AlphaFoldDB" id="A0A2M8WUC5"/>
<evidence type="ECO:0000256" key="6">
    <source>
        <dbReference type="ARBA" id="ARBA00022989"/>
    </source>
</evidence>
<feature type="transmembrane region" description="Helical" evidence="10">
    <location>
        <begin position="46"/>
        <end position="65"/>
    </location>
</feature>
<evidence type="ECO:0000256" key="7">
    <source>
        <dbReference type="ARBA" id="ARBA00023136"/>
    </source>
</evidence>
<feature type="transmembrane region" description="Helical" evidence="10">
    <location>
        <begin position="95"/>
        <end position="114"/>
    </location>
</feature>
<protein>
    <recommendedName>
        <fullName evidence="8">Biotin transporter</fullName>
    </recommendedName>
</protein>
<keyword evidence="4 8" id="KW-1003">Cell membrane</keyword>
<feature type="transmembrane region" description="Helical" evidence="10">
    <location>
        <begin position="198"/>
        <end position="218"/>
    </location>
</feature>
<accession>A0A2M8WUC5</accession>
<dbReference type="GO" id="GO:0005886">
    <property type="term" value="C:plasma membrane"/>
    <property type="evidence" value="ECO:0007669"/>
    <property type="project" value="UniProtKB-SubCell"/>
</dbReference>
<evidence type="ECO:0000256" key="5">
    <source>
        <dbReference type="ARBA" id="ARBA00022692"/>
    </source>
</evidence>
<evidence type="ECO:0000256" key="2">
    <source>
        <dbReference type="ARBA" id="ARBA00010692"/>
    </source>
</evidence>
<dbReference type="Pfam" id="PF02632">
    <property type="entry name" value="BioY"/>
    <property type="match status" value="1"/>
</dbReference>
<keyword evidence="6 10" id="KW-1133">Transmembrane helix</keyword>
<feature type="region of interest" description="Disordered" evidence="9">
    <location>
        <begin position="1"/>
        <end position="35"/>
    </location>
</feature>
<keyword evidence="5 10" id="KW-0812">Transmembrane</keyword>
<dbReference type="PANTHER" id="PTHR34295">
    <property type="entry name" value="BIOTIN TRANSPORTER BIOY"/>
    <property type="match status" value="1"/>
</dbReference>
<comment type="caution">
    <text evidence="11">The sequence shown here is derived from an EMBL/GenBank/DDBJ whole genome shotgun (WGS) entry which is preliminary data.</text>
</comment>
<evidence type="ECO:0000313" key="12">
    <source>
        <dbReference type="Proteomes" id="UP000231586"/>
    </source>
</evidence>
<evidence type="ECO:0000256" key="1">
    <source>
        <dbReference type="ARBA" id="ARBA00004651"/>
    </source>
</evidence>
<keyword evidence="3 8" id="KW-0813">Transport</keyword>
<sequence length="226" mass="22315">MSTETTAPDPAGGTTATATAASTGTTGTTPAAPARPSRWTITAADAARIATFAALICVLSLAGQIQFTEGMAPITLQTLGVMLAGTLLGAYRGALAVATFLLLALAGLPILAGGSGGPAPFVGPTAGYLYGWLFGAALTGWLVDRVRGRLTVLHVFGAALAGGVGVVYAFGIPVTAVVTGLPLGKVVALSAVYLPGDVVKAVIAAVITVAVVKAYPAASPAARRSR</sequence>
<evidence type="ECO:0000256" key="4">
    <source>
        <dbReference type="ARBA" id="ARBA00022475"/>
    </source>
</evidence>
<evidence type="ECO:0000256" key="10">
    <source>
        <dbReference type="SAM" id="Phobius"/>
    </source>
</evidence>
<proteinExistence type="inferred from homology"/>
<feature type="transmembrane region" description="Helical" evidence="10">
    <location>
        <begin position="126"/>
        <end position="143"/>
    </location>
</feature>
<dbReference type="Gene3D" id="1.10.1760.20">
    <property type="match status" value="1"/>
</dbReference>
<gene>
    <name evidence="11" type="ORF">CLV34_0348</name>
</gene>
<dbReference type="Proteomes" id="UP000231586">
    <property type="component" value="Unassembled WGS sequence"/>
</dbReference>
<comment type="similarity">
    <text evidence="2 8">Belongs to the BioY family.</text>
</comment>